<keyword evidence="4" id="KW-0732">Signal</keyword>
<dbReference type="InterPro" id="IPR021109">
    <property type="entry name" value="Peptidase_aspartic_dom_sf"/>
</dbReference>
<dbReference type="PROSITE" id="PS00141">
    <property type="entry name" value="ASP_PROTEASE"/>
    <property type="match status" value="1"/>
</dbReference>
<dbReference type="PROSITE" id="PS51767">
    <property type="entry name" value="PEPTIDASE_A1"/>
    <property type="match status" value="1"/>
</dbReference>
<dbReference type="InterPro" id="IPR001969">
    <property type="entry name" value="Aspartic_peptidase_AS"/>
</dbReference>
<dbReference type="InterPro" id="IPR033121">
    <property type="entry name" value="PEPTIDASE_A1"/>
</dbReference>
<dbReference type="Pfam" id="PF00026">
    <property type="entry name" value="Asp"/>
    <property type="match status" value="1"/>
</dbReference>
<dbReference type="PANTHER" id="PTHR47966">
    <property type="entry name" value="BETA-SITE APP-CLEAVING ENZYME, ISOFORM A-RELATED"/>
    <property type="match status" value="1"/>
</dbReference>
<keyword evidence="2 3" id="KW-0064">Aspartyl protease</keyword>
<protein>
    <submittedName>
        <fullName evidence="6">41101_t:CDS:1</fullName>
    </submittedName>
</protein>
<evidence type="ECO:0000256" key="3">
    <source>
        <dbReference type="RuleBase" id="RU000454"/>
    </source>
</evidence>
<dbReference type="SUPFAM" id="SSF50630">
    <property type="entry name" value="Acid proteases"/>
    <property type="match status" value="1"/>
</dbReference>
<dbReference type="InterPro" id="IPR001461">
    <property type="entry name" value="Aspartic_peptidase_A1"/>
</dbReference>
<organism evidence="6 7">
    <name type="scientific">Gigaspora margarita</name>
    <dbReference type="NCBI Taxonomy" id="4874"/>
    <lineage>
        <taxon>Eukaryota</taxon>
        <taxon>Fungi</taxon>
        <taxon>Fungi incertae sedis</taxon>
        <taxon>Mucoromycota</taxon>
        <taxon>Glomeromycotina</taxon>
        <taxon>Glomeromycetes</taxon>
        <taxon>Diversisporales</taxon>
        <taxon>Gigasporaceae</taxon>
        <taxon>Gigaspora</taxon>
    </lineage>
</organism>
<dbReference type="PANTHER" id="PTHR47966:SF51">
    <property type="entry name" value="BETA-SITE APP-CLEAVING ENZYME, ISOFORM A-RELATED"/>
    <property type="match status" value="1"/>
</dbReference>
<evidence type="ECO:0000256" key="2">
    <source>
        <dbReference type="ARBA" id="ARBA00022750"/>
    </source>
</evidence>
<reference evidence="6 7" key="1">
    <citation type="submission" date="2021-06" db="EMBL/GenBank/DDBJ databases">
        <authorList>
            <person name="Kallberg Y."/>
            <person name="Tangrot J."/>
            <person name="Rosling A."/>
        </authorList>
    </citation>
    <scope>NUCLEOTIDE SEQUENCE [LARGE SCALE GENOMIC DNA]</scope>
    <source>
        <strain evidence="6 7">120-4 pot B 10/14</strain>
    </source>
</reference>
<dbReference type="Proteomes" id="UP000789901">
    <property type="component" value="Unassembled WGS sequence"/>
</dbReference>
<comment type="similarity">
    <text evidence="1 3">Belongs to the peptidase A1 family.</text>
</comment>
<dbReference type="CDD" id="cd05471">
    <property type="entry name" value="pepsin_like"/>
    <property type="match status" value="1"/>
</dbReference>
<keyword evidence="3" id="KW-0378">Hydrolase</keyword>
<evidence type="ECO:0000259" key="5">
    <source>
        <dbReference type="PROSITE" id="PS51767"/>
    </source>
</evidence>
<evidence type="ECO:0000313" key="7">
    <source>
        <dbReference type="Proteomes" id="UP000789901"/>
    </source>
</evidence>
<dbReference type="EMBL" id="CAJVQB010003002">
    <property type="protein sequence ID" value="CAG8594419.1"/>
    <property type="molecule type" value="Genomic_DNA"/>
</dbReference>
<comment type="caution">
    <text evidence="6">The sequence shown here is derived from an EMBL/GenBank/DDBJ whole genome shotgun (WGS) entry which is preliminary data.</text>
</comment>
<name>A0ABN7UJN6_GIGMA</name>
<evidence type="ECO:0000256" key="4">
    <source>
        <dbReference type="SAM" id="SignalP"/>
    </source>
</evidence>
<feature type="domain" description="Peptidase A1" evidence="5">
    <location>
        <begin position="69"/>
        <end position="370"/>
    </location>
</feature>
<dbReference type="PRINTS" id="PR00792">
    <property type="entry name" value="PEPSIN"/>
</dbReference>
<evidence type="ECO:0000256" key="1">
    <source>
        <dbReference type="ARBA" id="ARBA00007447"/>
    </source>
</evidence>
<sequence>MTFQLITLFVIIISSLYVFVNAIPTSKPGFGKINLRNVHTSEIDPELLLLTKRDPQGTVQLSLRNERTYVGSILIGGQNLSILIDSGSSNLWVPSVYCTSTACTAGTMYDPAKSTTYRMLPPQNNFTANYGDGASVNGFKATDTVVLGGLSITQQTFGVATTFESRSYRGGGVMGIRFTQDPRFNAPGVIQTLKAQKVLNKALVGVLLNPSGSSYITLGDVPTEYAKNISYNKVVSNDTWVVSISDVQVDGTSLGIKSTTLIDTGATIMYGLSNHVATLHGKISGASLSGNIWWIPCDTKSKVSLVFNGVPYVIEQSQLIRNKNATTGLCRSGIQSQPEGISGIEWSLGDAFLTSVFTVFDFDNLQIGFAPAGATSLHNINNVIFGEMIYTTDIS</sequence>
<feature type="signal peptide" evidence="4">
    <location>
        <begin position="1"/>
        <end position="22"/>
    </location>
</feature>
<evidence type="ECO:0000313" key="6">
    <source>
        <dbReference type="EMBL" id="CAG8594419.1"/>
    </source>
</evidence>
<keyword evidence="3" id="KW-0645">Protease</keyword>
<proteinExistence type="inferred from homology"/>
<keyword evidence="7" id="KW-1185">Reference proteome</keyword>
<accession>A0ABN7UJN6</accession>
<gene>
    <name evidence="6" type="ORF">GMARGA_LOCUS6568</name>
</gene>
<dbReference type="InterPro" id="IPR034164">
    <property type="entry name" value="Pepsin-like_dom"/>
</dbReference>
<dbReference type="Gene3D" id="2.40.70.10">
    <property type="entry name" value="Acid Proteases"/>
    <property type="match status" value="2"/>
</dbReference>
<feature type="chain" id="PRO_5046176666" evidence="4">
    <location>
        <begin position="23"/>
        <end position="395"/>
    </location>
</feature>